<keyword evidence="5" id="KW-1185">Reference proteome</keyword>
<keyword evidence="2" id="KW-0560">Oxidoreductase</keyword>
<dbReference type="EMBL" id="BKCP01009181">
    <property type="protein sequence ID" value="GER50355.1"/>
    <property type="molecule type" value="Genomic_DNA"/>
</dbReference>
<dbReference type="SUPFAM" id="SSF51735">
    <property type="entry name" value="NAD(P)-binding Rossmann-fold domains"/>
    <property type="match status" value="1"/>
</dbReference>
<dbReference type="InterPro" id="IPR036291">
    <property type="entry name" value="NAD(P)-bd_dom_sf"/>
</dbReference>
<dbReference type="CDD" id="cd05259">
    <property type="entry name" value="PCBER_SDR_a"/>
    <property type="match status" value="1"/>
</dbReference>
<dbReference type="Gene3D" id="3.40.50.720">
    <property type="entry name" value="NAD(P)-binding Rossmann-like Domain"/>
    <property type="match status" value="1"/>
</dbReference>
<comment type="caution">
    <text evidence="4">The sequence shown here is derived from an EMBL/GenBank/DDBJ whole genome shotgun (WGS) entry which is preliminary data.</text>
</comment>
<evidence type="ECO:0000313" key="4">
    <source>
        <dbReference type="EMBL" id="GER50355.1"/>
    </source>
</evidence>
<evidence type="ECO:0000259" key="3">
    <source>
        <dbReference type="Pfam" id="PF05368"/>
    </source>
</evidence>
<evidence type="ECO:0000256" key="2">
    <source>
        <dbReference type="ARBA" id="ARBA00023002"/>
    </source>
</evidence>
<dbReference type="InterPro" id="IPR008030">
    <property type="entry name" value="NmrA-like"/>
</dbReference>
<evidence type="ECO:0000256" key="1">
    <source>
        <dbReference type="ARBA" id="ARBA00022857"/>
    </source>
</evidence>
<dbReference type="AlphaFoldDB" id="A0A5A7QY74"/>
<protein>
    <submittedName>
        <fullName evidence="4">Isoflavone reductase</fullName>
    </submittedName>
</protein>
<dbReference type="GO" id="GO:0016491">
    <property type="term" value="F:oxidoreductase activity"/>
    <property type="evidence" value="ECO:0007669"/>
    <property type="project" value="UniProtKB-KW"/>
</dbReference>
<evidence type="ECO:0000313" key="5">
    <source>
        <dbReference type="Proteomes" id="UP000325081"/>
    </source>
</evidence>
<organism evidence="4 5">
    <name type="scientific">Striga asiatica</name>
    <name type="common">Asiatic witchweed</name>
    <name type="synonym">Buchnera asiatica</name>
    <dbReference type="NCBI Taxonomy" id="4170"/>
    <lineage>
        <taxon>Eukaryota</taxon>
        <taxon>Viridiplantae</taxon>
        <taxon>Streptophyta</taxon>
        <taxon>Embryophyta</taxon>
        <taxon>Tracheophyta</taxon>
        <taxon>Spermatophyta</taxon>
        <taxon>Magnoliopsida</taxon>
        <taxon>eudicotyledons</taxon>
        <taxon>Gunneridae</taxon>
        <taxon>Pentapetalae</taxon>
        <taxon>asterids</taxon>
        <taxon>lamiids</taxon>
        <taxon>Lamiales</taxon>
        <taxon>Orobanchaceae</taxon>
        <taxon>Buchnereae</taxon>
        <taxon>Striga</taxon>
    </lineage>
</organism>
<dbReference type="Gene3D" id="3.90.25.10">
    <property type="entry name" value="UDP-galactose 4-epimerase, domain 1"/>
    <property type="match status" value="1"/>
</dbReference>
<dbReference type="InterPro" id="IPR050608">
    <property type="entry name" value="NmrA-type/Isoflavone_red_sf"/>
</dbReference>
<proteinExistence type="predicted"/>
<dbReference type="OrthoDB" id="419598at2759"/>
<keyword evidence="1" id="KW-0521">NADP</keyword>
<dbReference type="Pfam" id="PF05368">
    <property type="entry name" value="NmrA"/>
    <property type="match status" value="1"/>
</dbReference>
<name>A0A5A7QY74_STRAF</name>
<sequence length="319" mass="35781">MADVKSRILIIGVTGNLGFELAKASLDASHRTFGLVRVPAFSDPNKLQKLQILSSAGLEIIKGSLQDEEILMEALGKVDVVICSVAAKQVLDQKPLIAAIKRAGCIKRFFPSEFGMDPDKTRVSHLDNNFYSKKAEIRRLVEAQGIPYTYVCCNFYTSYFLPSLVQPGLQSPPTDKVTIFGDGNVKGVFVKESDVAAFTISTVDDLRTLNKVMYLRPPGNTLSMNELVTIWEEKIGSRLERSYISEEMLLKKIHETPYPDNMQMVFIYSAFVKGDQTYFDINSSGGVEGTKLYPHIKYTTISEYLGWNWDVLKFLLHLP</sequence>
<feature type="domain" description="NmrA-like" evidence="3">
    <location>
        <begin position="5"/>
        <end position="305"/>
    </location>
</feature>
<dbReference type="PANTHER" id="PTHR43349:SF34">
    <property type="entry name" value="PINORESINOL-LARICIRESINOL REDUCTASE 3-RELATED"/>
    <property type="match status" value="1"/>
</dbReference>
<reference evidence="5" key="1">
    <citation type="journal article" date="2019" name="Curr. Biol.">
        <title>Genome Sequence of Striga asiatica Provides Insight into the Evolution of Plant Parasitism.</title>
        <authorList>
            <person name="Yoshida S."/>
            <person name="Kim S."/>
            <person name="Wafula E.K."/>
            <person name="Tanskanen J."/>
            <person name="Kim Y.M."/>
            <person name="Honaas L."/>
            <person name="Yang Z."/>
            <person name="Spallek T."/>
            <person name="Conn C.E."/>
            <person name="Ichihashi Y."/>
            <person name="Cheong K."/>
            <person name="Cui S."/>
            <person name="Der J.P."/>
            <person name="Gundlach H."/>
            <person name="Jiao Y."/>
            <person name="Hori C."/>
            <person name="Ishida J.K."/>
            <person name="Kasahara H."/>
            <person name="Kiba T."/>
            <person name="Kim M.S."/>
            <person name="Koo N."/>
            <person name="Laohavisit A."/>
            <person name="Lee Y.H."/>
            <person name="Lumba S."/>
            <person name="McCourt P."/>
            <person name="Mortimer J.C."/>
            <person name="Mutuku J.M."/>
            <person name="Nomura T."/>
            <person name="Sasaki-Sekimoto Y."/>
            <person name="Seto Y."/>
            <person name="Wang Y."/>
            <person name="Wakatake T."/>
            <person name="Sakakibara H."/>
            <person name="Demura T."/>
            <person name="Yamaguchi S."/>
            <person name="Yoneyama K."/>
            <person name="Manabe R.I."/>
            <person name="Nelson D.C."/>
            <person name="Schulman A.H."/>
            <person name="Timko M.P."/>
            <person name="dePamphilis C.W."/>
            <person name="Choi D."/>
            <person name="Shirasu K."/>
        </authorList>
    </citation>
    <scope>NUCLEOTIDE SEQUENCE [LARGE SCALE GENOMIC DNA]</scope>
    <source>
        <strain evidence="5">cv. UVA1</strain>
    </source>
</reference>
<dbReference type="InterPro" id="IPR045312">
    <property type="entry name" value="PCBER-like"/>
</dbReference>
<dbReference type="Proteomes" id="UP000325081">
    <property type="component" value="Unassembled WGS sequence"/>
</dbReference>
<dbReference type="PANTHER" id="PTHR43349">
    <property type="entry name" value="PINORESINOL REDUCTASE-RELATED"/>
    <property type="match status" value="1"/>
</dbReference>
<accession>A0A5A7QY74</accession>
<gene>
    <name evidence="4" type="ORF">STAS_27662</name>
</gene>